<evidence type="ECO:0000313" key="6">
    <source>
        <dbReference type="Proteomes" id="UP000886520"/>
    </source>
</evidence>
<dbReference type="AlphaFoldDB" id="A0A9D4ZJU1"/>
<protein>
    <recommendedName>
        <fullName evidence="4">Methyltransferase type 11 domain-containing protein</fullName>
    </recommendedName>
</protein>
<feature type="domain" description="Methyltransferase type 11" evidence="4">
    <location>
        <begin position="70"/>
        <end position="171"/>
    </location>
</feature>
<dbReference type="GO" id="GO:0032259">
    <property type="term" value="P:methylation"/>
    <property type="evidence" value="ECO:0007669"/>
    <property type="project" value="UniProtKB-KW"/>
</dbReference>
<dbReference type="Gene3D" id="3.40.50.150">
    <property type="entry name" value="Vaccinia Virus protein VP39"/>
    <property type="match status" value="1"/>
</dbReference>
<evidence type="ECO:0000256" key="1">
    <source>
        <dbReference type="ARBA" id="ARBA00008361"/>
    </source>
</evidence>
<keyword evidence="2" id="KW-0489">Methyltransferase</keyword>
<dbReference type="PANTHER" id="PTHR12176">
    <property type="entry name" value="SAM-DEPENDENT METHYLTRANSFERASE SUPERFAMILY PROTEIN"/>
    <property type="match status" value="1"/>
</dbReference>
<accession>A0A9D4ZJU1</accession>
<dbReference type="InterPro" id="IPR051419">
    <property type="entry name" value="Lys/N-term_MeTrsfase_sf"/>
</dbReference>
<evidence type="ECO:0000259" key="4">
    <source>
        <dbReference type="Pfam" id="PF08241"/>
    </source>
</evidence>
<dbReference type="PANTHER" id="PTHR12176:SF66">
    <property type="entry name" value="S-ADENOSYL-L-METHIONINE-DEPENDENT METHYLTRANSFERASES SUPERFAMILY PROTEIN"/>
    <property type="match status" value="1"/>
</dbReference>
<evidence type="ECO:0000256" key="3">
    <source>
        <dbReference type="ARBA" id="ARBA00022679"/>
    </source>
</evidence>
<dbReference type="CDD" id="cd02440">
    <property type="entry name" value="AdoMet_MTases"/>
    <property type="match status" value="1"/>
</dbReference>
<dbReference type="GO" id="GO:0008757">
    <property type="term" value="F:S-adenosylmethionine-dependent methyltransferase activity"/>
    <property type="evidence" value="ECO:0007669"/>
    <property type="project" value="InterPro"/>
</dbReference>
<comment type="caution">
    <text evidence="5">The sequence shown here is derived from an EMBL/GenBank/DDBJ whole genome shotgun (WGS) entry which is preliminary data.</text>
</comment>
<proteinExistence type="inferred from homology"/>
<gene>
    <name evidence="5" type="ORF">GOP47_0008542</name>
</gene>
<keyword evidence="3" id="KW-0808">Transferase</keyword>
<keyword evidence="6" id="KW-1185">Reference proteome</keyword>
<evidence type="ECO:0000313" key="5">
    <source>
        <dbReference type="EMBL" id="KAI5076477.1"/>
    </source>
</evidence>
<comment type="similarity">
    <text evidence="1">Belongs to the methyltransferase superfamily.</text>
</comment>
<name>A0A9D4ZJU1_ADICA</name>
<reference evidence="5" key="1">
    <citation type="submission" date="2021-01" db="EMBL/GenBank/DDBJ databases">
        <title>Adiantum capillus-veneris genome.</title>
        <authorList>
            <person name="Fang Y."/>
            <person name="Liao Q."/>
        </authorList>
    </citation>
    <scope>NUCLEOTIDE SEQUENCE</scope>
    <source>
        <strain evidence="5">H3</strain>
        <tissue evidence="5">Leaf</tissue>
    </source>
</reference>
<evidence type="ECO:0000256" key="2">
    <source>
        <dbReference type="ARBA" id="ARBA00022603"/>
    </source>
</evidence>
<dbReference type="InterPro" id="IPR013216">
    <property type="entry name" value="Methyltransf_11"/>
</dbReference>
<dbReference type="SUPFAM" id="SSF53335">
    <property type="entry name" value="S-adenosyl-L-methionine-dependent methyltransferases"/>
    <property type="match status" value="1"/>
</dbReference>
<dbReference type="OrthoDB" id="411785at2759"/>
<dbReference type="InterPro" id="IPR029063">
    <property type="entry name" value="SAM-dependent_MTases_sf"/>
</dbReference>
<dbReference type="Pfam" id="PF08241">
    <property type="entry name" value="Methyltransf_11"/>
    <property type="match status" value="1"/>
</dbReference>
<sequence>MMKSRGLTQQILDQLHRHPQLPLLLRASRALSERLLTSRFRPLIVPKQASYSELASLLKRYIPLGSRVLMSGCGNSEFSEDMVKDGFKEIINIDISSVVIEAMEKKYQHLPQLKYMAMDVLDMSYFEKCSFDCVIDKGTLDAIMCVAGGPYNIAMMLAEIARLLKPGGVYMLISFAGPQLSLPLLNRDAFGWSIDSHVLYKRSSGEGCSEAYSEPIPINVEDAHMKNQMAPRFCLGFIILRQVCIILSKRSHEDNELVVKDLGSRSIYPH</sequence>
<dbReference type="EMBL" id="JABFUD020000008">
    <property type="protein sequence ID" value="KAI5076477.1"/>
    <property type="molecule type" value="Genomic_DNA"/>
</dbReference>
<organism evidence="5 6">
    <name type="scientific">Adiantum capillus-veneris</name>
    <name type="common">Maidenhair fern</name>
    <dbReference type="NCBI Taxonomy" id="13818"/>
    <lineage>
        <taxon>Eukaryota</taxon>
        <taxon>Viridiplantae</taxon>
        <taxon>Streptophyta</taxon>
        <taxon>Embryophyta</taxon>
        <taxon>Tracheophyta</taxon>
        <taxon>Polypodiopsida</taxon>
        <taxon>Polypodiidae</taxon>
        <taxon>Polypodiales</taxon>
        <taxon>Pteridineae</taxon>
        <taxon>Pteridaceae</taxon>
        <taxon>Vittarioideae</taxon>
        <taxon>Adiantum</taxon>
    </lineage>
</organism>
<dbReference type="Proteomes" id="UP000886520">
    <property type="component" value="Chromosome 8"/>
</dbReference>